<evidence type="ECO:0000313" key="5">
    <source>
        <dbReference type="Proteomes" id="UP000242381"/>
    </source>
</evidence>
<gene>
    <name evidence="4" type="ORF">BCV71DRAFT_56824</name>
</gene>
<evidence type="ECO:0000313" key="4">
    <source>
        <dbReference type="EMBL" id="ORE14074.1"/>
    </source>
</evidence>
<feature type="compositionally biased region" description="Basic and acidic residues" evidence="1">
    <location>
        <begin position="81"/>
        <end position="105"/>
    </location>
</feature>
<dbReference type="SMART" id="SM01042">
    <property type="entry name" value="Brr6_like_C_C"/>
    <property type="match status" value="1"/>
</dbReference>
<dbReference type="GO" id="GO:0031965">
    <property type="term" value="C:nuclear membrane"/>
    <property type="evidence" value="ECO:0007669"/>
    <property type="project" value="InterPro"/>
</dbReference>
<protein>
    <recommendedName>
        <fullName evidence="3">Brl1/Brr6 domain-containing protein</fullName>
    </recommendedName>
</protein>
<keyword evidence="2" id="KW-0812">Transmembrane</keyword>
<feature type="region of interest" description="Disordered" evidence="1">
    <location>
        <begin position="81"/>
        <end position="140"/>
    </location>
</feature>
<dbReference type="VEuPathDB" id="FungiDB:BCV72DRAFT_12730"/>
<dbReference type="PANTHER" id="PTHR28136:SF1">
    <property type="entry name" value="NUCLEUS EXPORT PROTEIN BRL1"/>
    <property type="match status" value="1"/>
</dbReference>
<keyword evidence="2" id="KW-1133">Transmembrane helix</keyword>
<dbReference type="InterPro" id="IPR018767">
    <property type="entry name" value="Brl1/Brr6_dom"/>
</dbReference>
<dbReference type="PANTHER" id="PTHR28136">
    <property type="entry name" value="NUCLEUS EXPORT PROTEIN BRR6"/>
    <property type="match status" value="1"/>
</dbReference>
<sequence length="330" mass="37836">MFYDDPDDMDYEYTNPQYQTSFNSRSFLSAQPCFQKESTFMSSTGFFTKSLFDTKELHATDEICNLLSGFSLQEQIEQIEQKDEKIEKDTKIEPTSPRHTEESKQMTDTTNEEEEKEERILPLTATTTTSTTTPTSIASTDFQPITHSPTFIYNQAPLPHIDPFAEKHSNIYYITSLLKVGFFSIIFSVLFYLFIQFARFIHQDMNAKITNYEFNQLNEQKYCQRQYEINNCSPNTRLPAIADLCENLENCLWRPLSVSKARILAETLADIANGFSDAITVKTMCLSVLTGFGVIWSITNVLTRTRQYNETNTSTLSSSAPASDNRLLTY</sequence>
<proteinExistence type="predicted"/>
<organism evidence="4 5">
    <name type="scientific">Rhizopus microsporus</name>
    <dbReference type="NCBI Taxonomy" id="58291"/>
    <lineage>
        <taxon>Eukaryota</taxon>
        <taxon>Fungi</taxon>
        <taxon>Fungi incertae sedis</taxon>
        <taxon>Mucoromycota</taxon>
        <taxon>Mucoromycotina</taxon>
        <taxon>Mucoromycetes</taxon>
        <taxon>Mucorales</taxon>
        <taxon>Mucorineae</taxon>
        <taxon>Rhizopodaceae</taxon>
        <taxon>Rhizopus</taxon>
    </lineage>
</organism>
<dbReference type="OMA" id="ESAHENH"/>
<dbReference type="GO" id="GO:0055088">
    <property type="term" value="P:lipid homeostasis"/>
    <property type="evidence" value="ECO:0007669"/>
    <property type="project" value="InterPro"/>
</dbReference>
<dbReference type="AlphaFoldDB" id="A0A0A1NEL5"/>
<evidence type="ECO:0000256" key="1">
    <source>
        <dbReference type="SAM" id="MobiDB-lite"/>
    </source>
</evidence>
<evidence type="ECO:0000259" key="3">
    <source>
        <dbReference type="SMART" id="SM01042"/>
    </source>
</evidence>
<feature type="domain" description="Brl1/Brr6" evidence="3">
    <location>
        <begin position="174"/>
        <end position="300"/>
    </location>
</feature>
<keyword evidence="2" id="KW-0472">Membrane</keyword>
<evidence type="ECO:0000256" key="2">
    <source>
        <dbReference type="SAM" id="Phobius"/>
    </source>
</evidence>
<feature type="transmembrane region" description="Helical" evidence="2">
    <location>
        <begin position="171"/>
        <end position="195"/>
    </location>
</feature>
<dbReference type="Pfam" id="PF10104">
    <property type="entry name" value="Brr6_like_C_C"/>
    <property type="match status" value="1"/>
</dbReference>
<name>A0A0A1NEL5_RHIZD</name>
<dbReference type="InterPro" id="IPR040202">
    <property type="entry name" value="Brl1/Brr6"/>
</dbReference>
<accession>A0A0A1NEL5</accession>
<feature type="compositionally biased region" description="Low complexity" evidence="1">
    <location>
        <begin position="121"/>
        <end position="140"/>
    </location>
</feature>
<dbReference type="EMBL" id="KV921492">
    <property type="protein sequence ID" value="ORE14074.1"/>
    <property type="molecule type" value="Genomic_DNA"/>
</dbReference>
<dbReference type="GO" id="GO:0006998">
    <property type="term" value="P:nuclear envelope organization"/>
    <property type="evidence" value="ECO:0007669"/>
    <property type="project" value="InterPro"/>
</dbReference>
<dbReference type="Proteomes" id="UP000242381">
    <property type="component" value="Unassembled WGS sequence"/>
</dbReference>
<reference evidence="4 5" key="1">
    <citation type="journal article" date="2016" name="Proc. Natl. Acad. Sci. U.S.A.">
        <title>Lipid metabolic changes in an early divergent fungus govern the establishment of a mutualistic symbiosis with endobacteria.</title>
        <authorList>
            <person name="Lastovetsky O.A."/>
            <person name="Gaspar M.L."/>
            <person name="Mondo S.J."/>
            <person name="LaButti K.M."/>
            <person name="Sandor L."/>
            <person name="Grigoriev I.V."/>
            <person name="Henry S.A."/>
            <person name="Pawlowska T.E."/>
        </authorList>
    </citation>
    <scope>NUCLEOTIDE SEQUENCE [LARGE SCALE GENOMIC DNA]</scope>
    <source>
        <strain evidence="4 5">ATCC 11559</strain>
    </source>
</reference>